<evidence type="ECO:0000313" key="15">
    <source>
        <dbReference type="EMBL" id="RKO96418.1"/>
    </source>
</evidence>
<dbReference type="SUPFAM" id="SSF50630">
    <property type="entry name" value="Acid proteases"/>
    <property type="match status" value="1"/>
</dbReference>
<dbReference type="AlphaFoldDB" id="A0A4P9WW93"/>
<keyword evidence="3" id="KW-0926">Vacuole</keyword>
<dbReference type="EMBL" id="ML009973">
    <property type="protein sequence ID" value="RKO96418.1"/>
    <property type="molecule type" value="Genomic_DNA"/>
</dbReference>
<protein>
    <submittedName>
        <fullName evidence="15">Peptidase A1</fullName>
    </submittedName>
</protein>
<reference evidence="16" key="2">
    <citation type="submission" date="2018-04" db="EMBL/GenBank/DDBJ databases">
        <title>Leveraging single-cell genomics to expand the Fungal Tree of Life.</title>
        <authorList>
            <consortium name="DOE Joint Genome Institute"/>
            <person name="Ahrendt S.R."/>
            <person name="Quandt C.A."/>
            <person name="Ciobanu D."/>
            <person name="Clum A."/>
            <person name="Salamov A."/>
            <person name="Andreopoulos B."/>
            <person name="Cheng J.-F."/>
            <person name="Woyke T."/>
            <person name="Pelin A."/>
            <person name="Henrissat B."/>
            <person name="Benny G.L."/>
            <person name="Smith M.E."/>
            <person name="James T.Y."/>
            <person name="Grigoriev I.V."/>
        </authorList>
    </citation>
    <scope>NUCLEOTIDE SEQUENCE</scope>
    <source>
        <strain evidence="16">ATCC 52028</strain>
    </source>
</reference>
<dbReference type="PANTHER" id="PTHR47966">
    <property type="entry name" value="BETA-SITE APP-CLEAVING ENZYME, ISOFORM A-RELATED"/>
    <property type="match status" value="1"/>
</dbReference>
<sequence>MAPSAHDTTCHLSESTAESRGGADHSVPLKNFMNAQYYGEIQIGTPPQTFTTVFDTGSSNLWVPGKDCSSIACWFHAKYDHSKSSTYKANGTEFAIQYGTGSLEGYISQDVALLGGLAVQDQEFAESTKEPGLTFTVARFDGILGLGYDTIAVQHVTPPVYNMINQKLLDEPVFAAWLGGSDDNEGGEITFGGVDTDHFTGNLTWAPVVRKGYWEVALESVAVGGEQLELETRTAAIDTGSSLFALSTAEADTINAKIGATKGQGGQYAVDCATLDSLPVITFGFGGEKYALSGQDYILQVSAGPIGGGKQCISGFMGLDLPMKIMIVGDVFLRKWYSVYDLGKNRVGFARSQ</sequence>
<keyword evidence="6 12" id="KW-0064">Aspartyl protease</keyword>
<feature type="disulfide bond" evidence="11">
    <location>
        <begin position="68"/>
        <end position="73"/>
    </location>
</feature>
<dbReference type="PANTHER" id="PTHR47966:SF51">
    <property type="entry name" value="BETA-SITE APP-CLEAVING ENZYME, ISOFORM A-RELATED"/>
    <property type="match status" value="1"/>
</dbReference>
<feature type="compositionally biased region" description="Polar residues" evidence="13">
    <location>
        <begin position="1"/>
        <end position="18"/>
    </location>
</feature>
<evidence type="ECO:0000256" key="2">
    <source>
        <dbReference type="ARBA" id="ARBA00007447"/>
    </source>
</evidence>
<dbReference type="InterPro" id="IPR033121">
    <property type="entry name" value="PEPTIDASE_A1"/>
</dbReference>
<dbReference type="PROSITE" id="PS00141">
    <property type="entry name" value="ASP_PROTEASE"/>
    <property type="match status" value="1"/>
</dbReference>
<reference evidence="17 18" key="1">
    <citation type="journal article" date="2018" name="Nat. Microbiol.">
        <title>Leveraging single-cell genomics to expand the fungal tree of life.</title>
        <authorList>
            <person name="Ahrendt S.R."/>
            <person name="Quandt C.A."/>
            <person name="Ciobanu D."/>
            <person name="Clum A."/>
            <person name="Salamov A."/>
            <person name="Andreopoulos B."/>
            <person name="Cheng J.F."/>
            <person name="Woyke T."/>
            <person name="Pelin A."/>
            <person name="Henrissat B."/>
            <person name="Reynolds N.K."/>
            <person name="Benny G.L."/>
            <person name="Smith M.E."/>
            <person name="James T.Y."/>
            <person name="Grigoriev I.V."/>
        </authorList>
    </citation>
    <scope>NUCLEOTIDE SEQUENCE [LARGE SCALE GENOMIC DNA]</scope>
    <source>
        <strain evidence="17 18">ATCC 52028</strain>
    </source>
</reference>
<gene>
    <name evidence="15" type="ORF">CAUPRSCDRAFT_8171</name>
    <name evidence="16" type="ORF">CXG81DRAFT_10961</name>
</gene>
<dbReference type="InterPro" id="IPR001969">
    <property type="entry name" value="Aspartic_peptidase_AS"/>
</dbReference>
<evidence type="ECO:0000256" key="7">
    <source>
        <dbReference type="ARBA" id="ARBA00022801"/>
    </source>
</evidence>
<evidence type="ECO:0000256" key="12">
    <source>
        <dbReference type="RuleBase" id="RU000454"/>
    </source>
</evidence>
<reference evidence="15" key="3">
    <citation type="submission" date="2018-08" db="EMBL/GenBank/DDBJ databases">
        <title>Leveraging single-cell genomics to expand the Fungal Tree of Life.</title>
        <authorList>
            <consortium name="DOE Joint Genome Institute"/>
            <person name="Ahrendt S.R."/>
            <person name="Quandt C.A."/>
            <person name="Ciobanu D."/>
            <person name="Clum A."/>
            <person name="Salamov A."/>
            <person name="Andreopoulos B."/>
            <person name="Cheng J.-F."/>
            <person name="Woyke T."/>
            <person name="Pelin A."/>
            <person name="Henrissat B."/>
            <person name="Reynolds N."/>
            <person name="Benny G.L."/>
            <person name="Smith M.E."/>
            <person name="James T.Y."/>
            <person name="Grigoriev I.V."/>
        </authorList>
    </citation>
    <scope>NUCLEOTIDE SEQUENCE</scope>
    <source>
        <strain evidence="15">ATCC 52028</strain>
    </source>
</reference>
<feature type="active site" evidence="10">
    <location>
        <position position="55"/>
    </location>
</feature>
<organism evidence="15 17">
    <name type="scientific">Caulochytrium protostelioides</name>
    <dbReference type="NCBI Taxonomy" id="1555241"/>
    <lineage>
        <taxon>Eukaryota</taxon>
        <taxon>Fungi</taxon>
        <taxon>Fungi incertae sedis</taxon>
        <taxon>Chytridiomycota</taxon>
        <taxon>Chytridiomycota incertae sedis</taxon>
        <taxon>Chytridiomycetes</taxon>
        <taxon>Caulochytriales</taxon>
        <taxon>Caulochytriaceae</taxon>
        <taxon>Caulochytrium</taxon>
    </lineage>
</organism>
<dbReference type="STRING" id="1555241.A0A4P9WW93"/>
<feature type="active site" evidence="10">
    <location>
        <position position="238"/>
    </location>
</feature>
<feature type="region of interest" description="Disordered" evidence="13">
    <location>
        <begin position="1"/>
        <end position="25"/>
    </location>
</feature>
<evidence type="ECO:0000256" key="9">
    <source>
        <dbReference type="ARBA" id="ARBA00023180"/>
    </source>
</evidence>
<evidence type="ECO:0000256" key="11">
    <source>
        <dbReference type="PIRSR" id="PIRSR601461-2"/>
    </source>
</evidence>
<feature type="disulfide bond" evidence="11">
    <location>
        <begin position="272"/>
        <end position="312"/>
    </location>
</feature>
<feature type="domain" description="Peptidase A1" evidence="14">
    <location>
        <begin position="37"/>
        <end position="350"/>
    </location>
</feature>
<comment type="similarity">
    <text evidence="2 12">Belongs to the peptidase A1 family.</text>
</comment>
<dbReference type="InterPro" id="IPR001461">
    <property type="entry name" value="Aspartic_peptidase_A1"/>
</dbReference>
<dbReference type="FunFam" id="2.40.70.10:FF:000036">
    <property type="entry name" value="Vacuolar aspartic protease"/>
    <property type="match status" value="1"/>
</dbReference>
<evidence type="ECO:0000256" key="4">
    <source>
        <dbReference type="ARBA" id="ARBA00022670"/>
    </source>
</evidence>
<keyword evidence="7 12" id="KW-0378">Hydrolase</keyword>
<dbReference type="FunFam" id="2.40.70.10:FF:000002">
    <property type="entry name" value="Vacuolar aspartic proteinase"/>
    <property type="match status" value="1"/>
</dbReference>
<dbReference type="GO" id="GO:0004190">
    <property type="term" value="F:aspartic-type endopeptidase activity"/>
    <property type="evidence" value="ECO:0007669"/>
    <property type="project" value="UniProtKB-KW"/>
</dbReference>
<evidence type="ECO:0000259" key="14">
    <source>
        <dbReference type="PROSITE" id="PS51767"/>
    </source>
</evidence>
<keyword evidence="18" id="KW-1185">Reference proteome</keyword>
<dbReference type="InterPro" id="IPR021109">
    <property type="entry name" value="Peptidase_aspartic_dom_sf"/>
</dbReference>
<evidence type="ECO:0000256" key="3">
    <source>
        <dbReference type="ARBA" id="ARBA00022554"/>
    </source>
</evidence>
<evidence type="ECO:0000256" key="13">
    <source>
        <dbReference type="SAM" id="MobiDB-lite"/>
    </source>
</evidence>
<keyword evidence="4 12" id="KW-0645">Protease</keyword>
<dbReference type="EMBL" id="ML014147">
    <property type="protein sequence ID" value="RKP02282.1"/>
    <property type="molecule type" value="Genomic_DNA"/>
</dbReference>
<evidence type="ECO:0000313" key="17">
    <source>
        <dbReference type="Proteomes" id="UP000268535"/>
    </source>
</evidence>
<keyword evidence="9" id="KW-0325">Glycoprotein</keyword>
<dbReference type="Proteomes" id="UP000274922">
    <property type="component" value="Unassembled WGS sequence"/>
</dbReference>
<dbReference type="PRINTS" id="PR00792">
    <property type="entry name" value="PEPSIN"/>
</dbReference>
<accession>A0A4P9WW93</accession>
<dbReference type="Pfam" id="PF00026">
    <property type="entry name" value="Asp"/>
    <property type="match status" value="1"/>
</dbReference>
<comment type="subcellular location">
    <subcellularLocation>
        <location evidence="1">Vacuole</location>
    </subcellularLocation>
</comment>
<evidence type="ECO:0000256" key="10">
    <source>
        <dbReference type="PIRSR" id="PIRSR601461-1"/>
    </source>
</evidence>
<dbReference type="GO" id="GO:0005773">
    <property type="term" value="C:vacuole"/>
    <property type="evidence" value="ECO:0007669"/>
    <property type="project" value="UniProtKB-SubCell"/>
</dbReference>
<name>A0A4P9WW93_9FUNG</name>
<evidence type="ECO:0000313" key="18">
    <source>
        <dbReference type="Proteomes" id="UP000274922"/>
    </source>
</evidence>
<dbReference type="Proteomes" id="UP000268535">
    <property type="component" value="Unassembled WGS sequence"/>
</dbReference>
<evidence type="ECO:0000256" key="5">
    <source>
        <dbReference type="ARBA" id="ARBA00022729"/>
    </source>
</evidence>
<dbReference type="GO" id="GO:0006508">
    <property type="term" value="P:proteolysis"/>
    <property type="evidence" value="ECO:0007669"/>
    <property type="project" value="UniProtKB-KW"/>
</dbReference>
<evidence type="ECO:0000256" key="6">
    <source>
        <dbReference type="ARBA" id="ARBA00022750"/>
    </source>
</evidence>
<evidence type="ECO:0000256" key="1">
    <source>
        <dbReference type="ARBA" id="ARBA00004116"/>
    </source>
</evidence>
<proteinExistence type="inferred from homology"/>
<keyword evidence="5" id="KW-0732">Signal</keyword>
<dbReference type="OrthoDB" id="771136at2759"/>
<evidence type="ECO:0000256" key="8">
    <source>
        <dbReference type="ARBA" id="ARBA00023157"/>
    </source>
</evidence>
<dbReference type="PROSITE" id="PS51767">
    <property type="entry name" value="PEPTIDASE_A1"/>
    <property type="match status" value="1"/>
</dbReference>
<dbReference type="Gene3D" id="2.40.70.10">
    <property type="entry name" value="Acid Proteases"/>
    <property type="match status" value="2"/>
</dbReference>
<evidence type="ECO:0000313" key="16">
    <source>
        <dbReference type="EMBL" id="RKP02282.1"/>
    </source>
</evidence>
<keyword evidence="8 11" id="KW-1015">Disulfide bond</keyword>